<dbReference type="GO" id="GO:0030332">
    <property type="term" value="F:cyclin binding"/>
    <property type="evidence" value="ECO:0007669"/>
    <property type="project" value="TreeGrafter"/>
</dbReference>
<dbReference type="GO" id="GO:0004693">
    <property type="term" value="F:cyclin-dependent protein serine/threonine kinase activity"/>
    <property type="evidence" value="ECO:0007669"/>
    <property type="project" value="TreeGrafter"/>
</dbReference>
<proteinExistence type="predicted"/>
<evidence type="ECO:0000313" key="6">
    <source>
        <dbReference type="Proteomes" id="UP000095280"/>
    </source>
</evidence>
<dbReference type="AlphaFoldDB" id="A0A1I8FHE1"/>
<keyword evidence="1" id="KW-0723">Serine/threonine-protein kinase</keyword>
<dbReference type="PROSITE" id="PS00191">
    <property type="entry name" value="CYTOCHROME_B5_1"/>
    <property type="match status" value="1"/>
</dbReference>
<keyword evidence="3" id="KW-0547">Nucleotide-binding</keyword>
<dbReference type="InterPro" id="IPR050108">
    <property type="entry name" value="CDK"/>
</dbReference>
<dbReference type="PANTHER" id="PTHR24056:SF189">
    <property type="entry name" value="PROTEIN KINASE DOMAIN-CONTAINING PROTEIN"/>
    <property type="match status" value="1"/>
</dbReference>
<evidence type="ECO:0000256" key="4">
    <source>
        <dbReference type="ARBA" id="ARBA00022777"/>
    </source>
</evidence>
<dbReference type="InterPro" id="IPR018506">
    <property type="entry name" value="Cyt_B5_heme-BS"/>
</dbReference>
<dbReference type="PANTHER" id="PTHR24056">
    <property type="entry name" value="CELL DIVISION PROTEIN KINASE"/>
    <property type="match status" value="1"/>
</dbReference>
<evidence type="ECO:0000256" key="1">
    <source>
        <dbReference type="ARBA" id="ARBA00022527"/>
    </source>
</evidence>
<evidence type="ECO:0000313" key="7">
    <source>
        <dbReference type="WBParaSite" id="maker-unitig_3488-snap-gene-0.2-mRNA-1"/>
    </source>
</evidence>
<dbReference type="GO" id="GO:0005634">
    <property type="term" value="C:nucleus"/>
    <property type="evidence" value="ECO:0007669"/>
    <property type="project" value="TreeGrafter"/>
</dbReference>
<reference evidence="7" key="1">
    <citation type="submission" date="2016-11" db="UniProtKB">
        <authorList>
            <consortium name="WormBaseParasite"/>
        </authorList>
    </citation>
    <scope>IDENTIFICATION</scope>
</reference>
<keyword evidence="4" id="KW-0418">Kinase</keyword>
<dbReference type="Proteomes" id="UP000095280">
    <property type="component" value="Unplaced"/>
</dbReference>
<dbReference type="Gene3D" id="3.30.200.20">
    <property type="entry name" value="Phosphorylase Kinase, domain 1"/>
    <property type="match status" value="1"/>
</dbReference>
<dbReference type="GO" id="GO:0020037">
    <property type="term" value="F:heme binding"/>
    <property type="evidence" value="ECO:0007669"/>
    <property type="project" value="InterPro"/>
</dbReference>
<evidence type="ECO:0000256" key="5">
    <source>
        <dbReference type="ARBA" id="ARBA00022840"/>
    </source>
</evidence>
<sequence>VSQRTAAAAIRRAVGRAAGSAAAAGGGQEKVLTQEMRDQYIEKQKRVTNSIVALKDIRLQHEEGTPFTAIREGLKHANIVTLHDIIHTENSLTFVFEYVPLDLSKYLEKHPGGLRSHNVKVGLLVDWFDFYLRN</sequence>
<evidence type="ECO:0000256" key="3">
    <source>
        <dbReference type="ARBA" id="ARBA00022741"/>
    </source>
</evidence>
<dbReference type="WBParaSite" id="maker-unitig_3488-snap-gene-0.2-mRNA-1">
    <property type="protein sequence ID" value="maker-unitig_3488-snap-gene-0.2-mRNA-1"/>
    <property type="gene ID" value="maker-unitig_3488-snap-gene-0.2"/>
</dbReference>
<keyword evidence="2" id="KW-0808">Transferase</keyword>
<accession>A0A1I8FHE1</accession>
<keyword evidence="6" id="KW-1185">Reference proteome</keyword>
<dbReference type="InterPro" id="IPR011009">
    <property type="entry name" value="Kinase-like_dom_sf"/>
</dbReference>
<name>A0A1I8FHE1_9PLAT</name>
<evidence type="ECO:0000256" key="2">
    <source>
        <dbReference type="ARBA" id="ARBA00022679"/>
    </source>
</evidence>
<dbReference type="GO" id="GO:0005524">
    <property type="term" value="F:ATP binding"/>
    <property type="evidence" value="ECO:0007669"/>
    <property type="project" value="UniProtKB-KW"/>
</dbReference>
<organism evidence="6 7">
    <name type="scientific">Macrostomum lignano</name>
    <dbReference type="NCBI Taxonomy" id="282301"/>
    <lineage>
        <taxon>Eukaryota</taxon>
        <taxon>Metazoa</taxon>
        <taxon>Spiralia</taxon>
        <taxon>Lophotrochozoa</taxon>
        <taxon>Platyhelminthes</taxon>
        <taxon>Rhabditophora</taxon>
        <taxon>Macrostomorpha</taxon>
        <taxon>Macrostomida</taxon>
        <taxon>Macrostomidae</taxon>
        <taxon>Macrostomum</taxon>
    </lineage>
</organism>
<keyword evidence="5" id="KW-0067">ATP-binding</keyword>
<dbReference type="GO" id="GO:0005829">
    <property type="term" value="C:cytosol"/>
    <property type="evidence" value="ECO:0007669"/>
    <property type="project" value="TreeGrafter"/>
</dbReference>
<protein>
    <submittedName>
        <fullName evidence="7">Protein kinase domain-containing protein</fullName>
    </submittedName>
</protein>
<dbReference type="SUPFAM" id="SSF56112">
    <property type="entry name" value="Protein kinase-like (PK-like)"/>
    <property type="match status" value="1"/>
</dbReference>